<feature type="transmembrane region" description="Helical" evidence="1">
    <location>
        <begin position="133"/>
        <end position="154"/>
    </location>
</feature>
<evidence type="ECO:0000313" key="2">
    <source>
        <dbReference type="EMBL" id="KAL2742838.1"/>
    </source>
</evidence>
<accession>A0ABD2CCP8</accession>
<evidence type="ECO:0008006" key="4">
    <source>
        <dbReference type="Google" id="ProtNLM"/>
    </source>
</evidence>
<protein>
    <recommendedName>
        <fullName evidence="4">Transmembrane protein</fullName>
    </recommendedName>
</protein>
<keyword evidence="3" id="KW-1185">Reference proteome</keyword>
<dbReference type="EMBL" id="JAYRBN010000056">
    <property type="protein sequence ID" value="KAL2742838.1"/>
    <property type="molecule type" value="Genomic_DNA"/>
</dbReference>
<keyword evidence="1" id="KW-1133">Transmembrane helix</keyword>
<gene>
    <name evidence="2" type="ORF">V1477_008327</name>
</gene>
<evidence type="ECO:0000313" key="3">
    <source>
        <dbReference type="Proteomes" id="UP001607303"/>
    </source>
</evidence>
<proteinExistence type="predicted"/>
<comment type="caution">
    <text evidence="2">The sequence shown here is derived from an EMBL/GenBank/DDBJ whole genome shotgun (WGS) entry which is preliminary data.</text>
</comment>
<sequence length="191" mass="22439">MQLQLQRNAFFKLWDVKYTNIASSVLLYRIINTIQTYLIIKYVNFNKIQNKTLCLIPYSNRCVAKNSSIESVSHLCISRISSTLLSASSNLIIGSNPLTYLICKFFTLYLRICTKFTCANLKNCFWISFKARYIIIIVLQTTFLAFISGTLYLLNLSHVEHNRYTYFDYLKYSFYNFLNILITETYNNHIT</sequence>
<keyword evidence="1" id="KW-0472">Membrane</keyword>
<feature type="transmembrane region" description="Helical" evidence="1">
    <location>
        <begin position="21"/>
        <end position="40"/>
    </location>
</feature>
<name>A0ABD2CCP8_VESMC</name>
<organism evidence="2 3">
    <name type="scientific">Vespula maculifrons</name>
    <name type="common">Eastern yellow jacket</name>
    <name type="synonym">Wasp</name>
    <dbReference type="NCBI Taxonomy" id="7453"/>
    <lineage>
        <taxon>Eukaryota</taxon>
        <taxon>Metazoa</taxon>
        <taxon>Ecdysozoa</taxon>
        <taxon>Arthropoda</taxon>
        <taxon>Hexapoda</taxon>
        <taxon>Insecta</taxon>
        <taxon>Pterygota</taxon>
        <taxon>Neoptera</taxon>
        <taxon>Endopterygota</taxon>
        <taxon>Hymenoptera</taxon>
        <taxon>Apocrita</taxon>
        <taxon>Aculeata</taxon>
        <taxon>Vespoidea</taxon>
        <taxon>Vespidae</taxon>
        <taxon>Vespinae</taxon>
        <taxon>Vespula</taxon>
    </lineage>
</organism>
<keyword evidence="1" id="KW-0812">Transmembrane</keyword>
<dbReference type="Proteomes" id="UP001607303">
    <property type="component" value="Unassembled WGS sequence"/>
</dbReference>
<dbReference type="AlphaFoldDB" id="A0ABD2CCP8"/>
<evidence type="ECO:0000256" key="1">
    <source>
        <dbReference type="SAM" id="Phobius"/>
    </source>
</evidence>
<feature type="transmembrane region" description="Helical" evidence="1">
    <location>
        <begin position="91"/>
        <end position="112"/>
    </location>
</feature>
<reference evidence="2 3" key="1">
    <citation type="journal article" date="2024" name="Ann. Entomol. Soc. Am.">
        <title>Genomic analyses of the southern and eastern yellowjacket wasps (Hymenoptera: Vespidae) reveal evolutionary signatures of social life.</title>
        <authorList>
            <person name="Catto M.A."/>
            <person name="Caine P.B."/>
            <person name="Orr S.E."/>
            <person name="Hunt B.G."/>
            <person name="Goodisman M.A.D."/>
        </authorList>
    </citation>
    <scope>NUCLEOTIDE SEQUENCE [LARGE SCALE GENOMIC DNA]</scope>
    <source>
        <strain evidence="2">232</strain>
        <tissue evidence="2">Head and thorax</tissue>
    </source>
</reference>